<dbReference type="InterPro" id="IPR017850">
    <property type="entry name" value="Alkaline_phosphatase_core_sf"/>
</dbReference>
<sequence length="768" mass="81638">MHRATLVALTPSAPLVLSSLLALALGASACSPSKGQEQGTPAPTTSAAAPQPPAPARVVADLVDQLPGCDLEHRGLLLDTGTDAMVGRFAWTGTAPRGVDPIEHDASTWMRVSNRTLRVTFVLPEASPIFVAARSMGLGARAATVSLDDQPLGTLNFQRDQIRIATTGATSLPVDPGVHTLTFRFMGRAKSGDPLVDLDWIRIGVPDESTATYGPPTLRDVLLREAALSAVPHRSIALRGPGAVRCTLRLPPGARLRTSVGVLGPGEADARVRLLRDGQKPVDVLTQHVTGGDKATWTDLDVPLDPQGGPLATLELRAEGTSQGARVLFGDPVIVLPAAPPPATAKTRAVVVVVMNGLDRDSLPPWHAGPTPHLPTLSDLALTATTFHRHRAPTTFPGSVVGSLLTAMPPRAHTLTDFGARMPASNTTLGAVAHDASIRAAMFTGVPATFKSFGFGEGWEHFVEYPPYGNDPATAPLDAAATWLTDVLRQSPEARLLLVVHARGGHPPWDVSPKEQAQLPPTPYTGVIEPRRGAQQLATMRKRRDKKDALSAQDQERVRALEGAAMSAQDRALGGLVAALKTAGLWESTVFVVTGDVAAGASSLYAEGDDLAEPRLTLPLYVRFPDARYGGAHVNLPTEVWDVSQTALSALGISFSRPGLGRDLSAVASGLEDSSFEPQIATLDDRFSARWGELIMTGRYEAVPFLCDLELDPTCAFNRRETLPLAAQALFRRVMARDQSTRSDLQKREPATIDPDTAAALRVWGTIE</sequence>
<dbReference type="InterPro" id="IPR000917">
    <property type="entry name" value="Sulfatase_N"/>
</dbReference>
<proteinExistence type="predicted"/>
<gene>
    <name evidence="4" type="ORF">KEG57_18265</name>
</gene>
<dbReference type="EMBL" id="JAGTJJ010000008">
    <property type="protein sequence ID" value="MDC3982466.1"/>
    <property type="molecule type" value="Genomic_DNA"/>
</dbReference>
<keyword evidence="4" id="KW-0378">Hydrolase</keyword>
<dbReference type="AlphaFoldDB" id="A0A9X3X6Q5"/>
<feature type="domain" description="Sulfatase N-terminal" evidence="3">
    <location>
        <begin position="367"/>
        <end position="653"/>
    </location>
</feature>
<dbReference type="Gene3D" id="3.40.720.10">
    <property type="entry name" value="Alkaline Phosphatase, subunit A"/>
    <property type="match status" value="1"/>
</dbReference>
<dbReference type="PROSITE" id="PS51257">
    <property type="entry name" value="PROKAR_LIPOPROTEIN"/>
    <property type="match status" value="1"/>
</dbReference>
<reference evidence="4 5" key="1">
    <citation type="submission" date="2021-04" db="EMBL/GenBank/DDBJ databases">
        <title>Genome analysis of Polyangium sp.</title>
        <authorList>
            <person name="Li Y."/>
            <person name="Wang J."/>
        </authorList>
    </citation>
    <scope>NUCLEOTIDE SEQUENCE [LARGE SCALE GENOMIC DNA]</scope>
    <source>
        <strain evidence="4 5">SDU14</strain>
    </source>
</reference>
<accession>A0A9X3X6Q5</accession>
<evidence type="ECO:0000313" key="4">
    <source>
        <dbReference type="EMBL" id="MDC3982466.1"/>
    </source>
</evidence>
<dbReference type="SUPFAM" id="SSF53649">
    <property type="entry name" value="Alkaline phosphatase-like"/>
    <property type="match status" value="1"/>
</dbReference>
<feature type="region of interest" description="Disordered" evidence="1">
    <location>
        <begin position="31"/>
        <end position="53"/>
    </location>
</feature>
<evidence type="ECO:0000256" key="2">
    <source>
        <dbReference type="SAM" id="SignalP"/>
    </source>
</evidence>
<dbReference type="Proteomes" id="UP001151081">
    <property type="component" value="Unassembled WGS sequence"/>
</dbReference>
<evidence type="ECO:0000259" key="3">
    <source>
        <dbReference type="Pfam" id="PF00884"/>
    </source>
</evidence>
<evidence type="ECO:0000313" key="5">
    <source>
        <dbReference type="Proteomes" id="UP001151081"/>
    </source>
</evidence>
<dbReference type="GO" id="GO:0016787">
    <property type="term" value="F:hydrolase activity"/>
    <property type="evidence" value="ECO:0007669"/>
    <property type="project" value="UniProtKB-KW"/>
</dbReference>
<comment type="caution">
    <text evidence="4">The sequence shown here is derived from an EMBL/GenBank/DDBJ whole genome shotgun (WGS) entry which is preliminary data.</text>
</comment>
<dbReference type="Pfam" id="PF00884">
    <property type="entry name" value="Sulfatase"/>
    <property type="match status" value="1"/>
</dbReference>
<organism evidence="4 5">
    <name type="scientific">Polyangium jinanense</name>
    <dbReference type="NCBI Taxonomy" id="2829994"/>
    <lineage>
        <taxon>Bacteria</taxon>
        <taxon>Pseudomonadati</taxon>
        <taxon>Myxococcota</taxon>
        <taxon>Polyangia</taxon>
        <taxon>Polyangiales</taxon>
        <taxon>Polyangiaceae</taxon>
        <taxon>Polyangium</taxon>
    </lineage>
</organism>
<name>A0A9X3X6Q5_9BACT</name>
<keyword evidence="2" id="KW-0732">Signal</keyword>
<protein>
    <submittedName>
        <fullName evidence="4">Sulfatase-like hydrolase/transferase</fullName>
    </submittedName>
</protein>
<feature type="compositionally biased region" description="Low complexity" evidence="1">
    <location>
        <begin position="40"/>
        <end position="49"/>
    </location>
</feature>
<feature type="signal peptide" evidence="2">
    <location>
        <begin position="1"/>
        <end position="29"/>
    </location>
</feature>
<keyword evidence="5" id="KW-1185">Reference proteome</keyword>
<feature type="chain" id="PRO_5040817056" evidence="2">
    <location>
        <begin position="30"/>
        <end position="768"/>
    </location>
</feature>
<evidence type="ECO:0000256" key="1">
    <source>
        <dbReference type="SAM" id="MobiDB-lite"/>
    </source>
</evidence>